<keyword evidence="6 8" id="KW-1133">Transmembrane helix</keyword>
<dbReference type="InterPro" id="IPR037185">
    <property type="entry name" value="EmrE-like"/>
</dbReference>
<evidence type="ECO:0000313" key="10">
    <source>
        <dbReference type="EMBL" id="MET3658738.1"/>
    </source>
</evidence>
<comment type="caution">
    <text evidence="10">The sequence shown here is derived from an EMBL/GenBank/DDBJ whole genome shotgun (WGS) entry which is preliminary data.</text>
</comment>
<feature type="transmembrane region" description="Helical" evidence="8">
    <location>
        <begin position="216"/>
        <end position="233"/>
    </location>
</feature>
<dbReference type="SUPFAM" id="SSF103481">
    <property type="entry name" value="Multidrug resistance efflux transporter EmrE"/>
    <property type="match status" value="2"/>
</dbReference>
<evidence type="ECO:0000256" key="1">
    <source>
        <dbReference type="ARBA" id="ARBA00004651"/>
    </source>
</evidence>
<evidence type="ECO:0000256" key="2">
    <source>
        <dbReference type="ARBA" id="ARBA00007362"/>
    </source>
</evidence>
<keyword evidence="7 8" id="KW-0472">Membrane</keyword>
<dbReference type="PANTHER" id="PTHR22911">
    <property type="entry name" value="ACYL-MALONYL CONDENSING ENZYME-RELATED"/>
    <property type="match status" value="1"/>
</dbReference>
<feature type="transmembrane region" description="Helical" evidence="8">
    <location>
        <begin position="106"/>
        <end position="123"/>
    </location>
</feature>
<dbReference type="EMBL" id="JBEPME010000006">
    <property type="protein sequence ID" value="MET3658738.1"/>
    <property type="molecule type" value="Genomic_DNA"/>
</dbReference>
<feature type="transmembrane region" description="Helical" evidence="8">
    <location>
        <begin position="153"/>
        <end position="169"/>
    </location>
</feature>
<keyword evidence="11" id="KW-1185">Reference proteome</keyword>
<reference evidence="10 11" key="1">
    <citation type="submission" date="2024-06" db="EMBL/GenBank/DDBJ databases">
        <title>Sorghum-associated microbial communities from plants grown in Nebraska, USA.</title>
        <authorList>
            <person name="Schachtman D."/>
        </authorList>
    </citation>
    <scope>NUCLEOTIDE SEQUENCE [LARGE SCALE GENOMIC DNA]</scope>
    <source>
        <strain evidence="10 11">1288</strain>
    </source>
</reference>
<feature type="transmembrane region" description="Helical" evidence="8">
    <location>
        <begin position="181"/>
        <end position="201"/>
    </location>
</feature>
<feature type="transmembrane region" description="Helical" evidence="8">
    <location>
        <begin position="7"/>
        <end position="25"/>
    </location>
</feature>
<evidence type="ECO:0000256" key="7">
    <source>
        <dbReference type="ARBA" id="ARBA00023136"/>
    </source>
</evidence>
<feature type="transmembrane region" description="Helical" evidence="8">
    <location>
        <begin position="272"/>
        <end position="291"/>
    </location>
</feature>
<sequence length="301" mass="34208">MQTEKSGVLWAIGSYLIWGIMPIYWKSLEHVASAEILVSRIVWAFVLTLVVVLLMKNGRHLKADIKTLWISQRDFWALFAASALVSTNWFIYIWAVNHNYIVQTSLGYYINPLISVLLGIFFLKEKLSRAQQVAFLLAATGVTILTISYGKFPWLAFTLAITFAVYGLIKKQIKLDALRGLTIETFFIVPFAVIYYVWLFMEGNAVFLHSDIKTDILLILTGIATALPLIMYAKGVQRIPLYMAGFLQYIAPTMMLFLGVVVYKETFGKIEVLSFAFIWAALLLFTVSKLIEVMKMKKSLL</sequence>
<keyword evidence="4" id="KW-1003">Cell membrane</keyword>
<evidence type="ECO:0000256" key="5">
    <source>
        <dbReference type="ARBA" id="ARBA00022692"/>
    </source>
</evidence>
<protein>
    <submittedName>
        <fullName evidence="10">Chloramphenicol-sensitive protein RarD</fullName>
    </submittedName>
</protein>
<dbReference type="Proteomes" id="UP001549104">
    <property type="component" value="Unassembled WGS sequence"/>
</dbReference>
<keyword evidence="5 8" id="KW-0812">Transmembrane</keyword>
<name>A0ABV2KCD6_SPOPS</name>
<feature type="transmembrane region" description="Helical" evidence="8">
    <location>
        <begin position="130"/>
        <end position="147"/>
    </location>
</feature>
<comment type="similarity">
    <text evidence="2">Belongs to the EamA transporter family.</text>
</comment>
<feature type="transmembrane region" description="Helical" evidence="8">
    <location>
        <begin position="75"/>
        <end position="94"/>
    </location>
</feature>
<accession>A0ABV2KCD6</accession>
<evidence type="ECO:0000256" key="3">
    <source>
        <dbReference type="ARBA" id="ARBA00022448"/>
    </source>
</evidence>
<comment type="subcellular location">
    <subcellularLocation>
        <location evidence="1">Cell membrane</location>
        <topology evidence="1">Multi-pass membrane protein</topology>
    </subcellularLocation>
</comment>
<evidence type="ECO:0000256" key="8">
    <source>
        <dbReference type="SAM" id="Phobius"/>
    </source>
</evidence>
<evidence type="ECO:0000256" key="6">
    <source>
        <dbReference type="ARBA" id="ARBA00022989"/>
    </source>
</evidence>
<keyword evidence="3" id="KW-0813">Transport</keyword>
<gene>
    <name evidence="10" type="ORF">ABIC55_003856</name>
</gene>
<feature type="transmembrane region" description="Helical" evidence="8">
    <location>
        <begin position="240"/>
        <end position="260"/>
    </location>
</feature>
<dbReference type="InterPro" id="IPR000620">
    <property type="entry name" value="EamA_dom"/>
</dbReference>
<dbReference type="PANTHER" id="PTHR22911:SF137">
    <property type="entry name" value="SOLUTE CARRIER FAMILY 35 MEMBER G2-RELATED"/>
    <property type="match status" value="1"/>
</dbReference>
<dbReference type="InterPro" id="IPR004626">
    <property type="entry name" value="RarD"/>
</dbReference>
<evidence type="ECO:0000313" key="11">
    <source>
        <dbReference type="Proteomes" id="UP001549104"/>
    </source>
</evidence>
<feature type="domain" description="EamA" evidence="9">
    <location>
        <begin position="6"/>
        <end position="146"/>
    </location>
</feature>
<organism evidence="10 11">
    <name type="scientific">Sporosarcina psychrophila</name>
    <name type="common">Bacillus psychrophilus</name>
    <dbReference type="NCBI Taxonomy" id="1476"/>
    <lineage>
        <taxon>Bacteria</taxon>
        <taxon>Bacillati</taxon>
        <taxon>Bacillota</taxon>
        <taxon>Bacilli</taxon>
        <taxon>Bacillales</taxon>
        <taxon>Caryophanaceae</taxon>
        <taxon>Sporosarcina</taxon>
    </lineage>
</organism>
<evidence type="ECO:0000259" key="9">
    <source>
        <dbReference type="Pfam" id="PF00892"/>
    </source>
</evidence>
<dbReference type="Pfam" id="PF00892">
    <property type="entry name" value="EamA"/>
    <property type="match status" value="2"/>
</dbReference>
<feature type="transmembrane region" description="Helical" evidence="8">
    <location>
        <begin position="37"/>
        <end position="55"/>
    </location>
</feature>
<feature type="domain" description="EamA" evidence="9">
    <location>
        <begin position="154"/>
        <end position="286"/>
    </location>
</feature>
<evidence type="ECO:0000256" key="4">
    <source>
        <dbReference type="ARBA" id="ARBA00022475"/>
    </source>
</evidence>
<dbReference type="NCBIfam" id="TIGR00688">
    <property type="entry name" value="rarD"/>
    <property type="match status" value="1"/>
</dbReference>
<dbReference type="RefSeq" id="WP_338652926.1">
    <property type="nucleotide sequence ID" value="NZ_CP146246.1"/>
</dbReference>
<proteinExistence type="inferred from homology"/>